<sequence length="104" mass="12120">MAHLRDRNRDRIVLDETFAEKLAPEAEVMAEETEQRIRLLDVCIERLSASHRTMLHKRYRKESTMEDLADEHGKSISAIKQVLYRIRSLLAKCVQERLQEGAAT</sequence>
<evidence type="ECO:0000313" key="1">
    <source>
        <dbReference type="EMBL" id="EMB16073.1"/>
    </source>
</evidence>
<dbReference type="PATRIC" id="fig|1263867.3.peg.3428"/>
<dbReference type="Gene3D" id="1.10.10.10">
    <property type="entry name" value="Winged helix-like DNA-binding domain superfamily/Winged helix DNA-binding domain"/>
    <property type="match status" value="1"/>
</dbReference>
<dbReference type="InterPro" id="IPR036388">
    <property type="entry name" value="WH-like_DNA-bd_sf"/>
</dbReference>
<reference evidence="1" key="2">
    <citation type="journal article" date="2013" name="Mar. Genomics">
        <title>Expression of sulfatases in Rhodopirellula baltica and the diversity of sulfatases in the genus Rhodopirellula.</title>
        <authorList>
            <person name="Wegner C.E."/>
            <person name="Richter-Heitmann T."/>
            <person name="Klindworth A."/>
            <person name="Klockow C."/>
            <person name="Richter M."/>
            <person name="Achstetter T."/>
            <person name="Glockner F.O."/>
            <person name="Harder J."/>
        </authorList>
    </citation>
    <scope>NUCLEOTIDE SEQUENCE [LARGE SCALE GENOMIC DNA]</scope>
    <source>
        <strain evidence="1">6C</strain>
    </source>
</reference>
<gene>
    <name evidence="1" type="ORF">RE6C_03209</name>
</gene>
<dbReference type="InterPro" id="IPR013324">
    <property type="entry name" value="RNA_pol_sigma_r3/r4-like"/>
</dbReference>
<protein>
    <submittedName>
        <fullName evidence="1">Extracytoplasmic function alternative sigma factor</fullName>
    </submittedName>
</protein>
<reference evidence="1" key="1">
    <citation type="submission" date="2012-11" db="EMBL/GenBank/DDBJ databases">
        <title>Permanent draft genomes of Rhodopirellula europaea strain SH398 and 6C.</title>
        <authorList>
            <person name="Richter M."/>
            <person name="Richter-Heitmann T."/>
            <person name="Frank C."/>
            <person name="Harder J."/>
            <person name="Glockner F.O."/>
        </authorList>
    </citation>
    <scope>NUCLEOTIDE SEQUENCE</scope>
    <source>
        <strain evidence="1">6C</strain>
    </source>
</reference>
<proteinExistence type="predicted"/>
<dbReference type="Proteomes" id="UP000011529">
    <property type="component" value="Unassembled WGS sequence"/>
</dbReference>
<dbReference type="SUPFAM" id="SSF88659">
    <property type="entry name" value="Sigma3 and sigma4 domains of RNA polymerase sigma factors"/>
    <property type="match status" value="1"/>
</dbReference>
<evidence type="ECO:0000313" key="2">
    <source>
        <dbReference type="Proteomes" id="UP000011529"/>
    </source>
</evidence>
<dbReference type="EMBL" id="ANMO01000136">
    <property type="protein sequence ID" value="EMB16073.1"/>
    <property type="molecule type" value="Genomic_DNA"/>
</dbReference>
<accession>M2B2T2</accession>
<name>M2B2T2_9BACT</name>
<comment type="caution">
    <text evidence="1">The sequence shown here is derived from an EMBL/GenBank/DDBJ whole genome shotgun (WGS) entry which is preliminary data.</text>
</comment>
<keyword evidence="2" id="KW-1185">Reference proteome</keyword>
<organism evidence="1 2">
    <name type="scientific">Rhodopirellula europaea 6C</name>
    <dbReference type="NCBI Taxonomy" id="1263867"/>
    <lineage>
        <taxon>Bacteria</taxon>
        <taxon>Pseudomonadati</taxon>
        <taxon>Planctomycetota</taxon>
        <taxon>Planctomycetia</taxon>
        <taxon>Pirellulales</taxon>
        <taxon>Pirellulaceae</taxon>
        <taxon>Rhodopirellula</taxon>
    </lineage>
</organism>
<dbReference type="AlphaFoldDB" id="M2B2T2"/>